<reference evidence="2" key="1">
    <citation type="journal article" date="2020" name="J. Eukaryot. Microbiol.">
        <title>De novo Sequencing, Assembly and Annotation of the Transcriptome for the Free-Living Testate Amoeba Arcella intermedia.</title>
        <authorList>
            <person name="Ribeiro G.M."/>
            <person name="Porfirio-Sousa A.L."/>
            <person name="Maurer-Alcala X.X."/>
            <person name="Katz L.A."/>
            <person name="Lahr D.J.G."/>
        </authorList>
    </citation>
    <scope>NUCLEOTIDE SEQUENCE</scope>
</reference>
<organism evidence="2">
    <name type="scientific">Arcella intermedia</name>
    <dbReference type="NCBI Taxonomy" id="1963864"/>
    <lineage>
        <taxon>Eukaryota</taxon>
        <taxon>Amoebozoa</taxon>
        <taxon>Tubulinea</taxon>
        <taxon>Elardia</taxon>
        <taxon>Arcellinida</taxon>
        <taxon>Sphaerothecina</taxon>
        <taxon>Arcellidae</taxon>
        <taxon>Arcella</taxon>
    </lineage>
</organism>
<dbReference type="AlphaFoldDB" id="A0A6B2LJ64"/>
<evidence type="ECO:0000313" key="2">
    <source>
        <dbReference type="EMBL" id="NDV37169.1"/>
    </source>
</evidence>
<feature type="region of interest" description="Disordered" evidence="1">
    <location>
        <begin position="29"/>
        <end position="83"/>
    </location>
</feature>
<feature type="compositionally biased region" description="Basic and acidic residues" evidence="1">
    <location>
        <begin position="38"/>
        <end position="58"/>
    </location>
</feature>
<accession>A0A6B2LJ64</accession>
<protein>
    <submittedName>
        <fullName evidence="2">Uncharacterized protein</fullName>
    </submittedName>
</protein>
<sequence>MGESFTRELRCFWLLRTWWKTSRGSKEGKRASASWREGMSHSTREHSRSAFRRDRRVPSESALPGRREAERGPPGGCRKCTGEEVSRRRDCARGRRFGGSLKSRRMILRTSSGATWRASSWRTFAASSCASKERAWKQQQEGSAKKLAVLLRSASERSWWAQWWMRWWGSWKAVSR</sequence>
<dbReference type="EMBL" id="GIBP01008200">
    <property type="protein sequence ID" value="NDV37169.1"/>
    <property type="molecule type" value="Transcribed_RNA"/>
</dbReference>
<evidence type="ECO:0000256" key="1">
    <source>
        <dbReference type="SAM" id="MobiDB-lite"/>
    </source>
</evidence>
<proteinExistence type="predicted"/>
<name>A0A6B2LJ64_9EUKA</name>